<evidence type="ECO:0000256" key="1">
    <source>
        <dbReference type="ARBA" id="ARBA00004651"/>
    </source>
</evidence>
<feature type="transmembrane region" description="Helical" evidence="8">
    <location>
        <begin position="12"/>
        <end position="34"/>
    </location>
</feature>
<accession>A0A4V1M6B0</accession>
<evidence type="ECO:0000259" key="9">
    <source>
        <dbReference type="Pfam" id="PF03458"/>
    </source>
</evidence>
<dbReference type="PANTHER" id="PTHR30506:SF3">
    <property type="entry name" value="UPF0126 INNER MEMBRANE PROTEIN YADS-RELATED"/>
    <property type="match status" value="1"/>
</dbReference>
<feature type="transmembrane region" description="Helical" evidence="8">
    <location>
        <begin position="41"/>
        <end position="59"/>
    </location>
</feature>
<protein>
    <submittedName>
        <fullName evidence="10">Trimeric intracellular cation channel family protein</fullName>
    </submittedName>
</protein>
<dbReference type="Pfam" id="PF03458">
    <property type="entry name" value="Gly_transporter"/>
    <property type="match status" value="2"/>
</dbReference>
<keyword evidence="11" id="KW-1185">Reference proteome</keyword>
<dbReference type="OrthoDB" id="9791874at2"/>
<feature type="transmembrane region" description="Helical" evidence="8">
    <location>
        <begin position="71"/>
        <end position="91"/>
    </location>
</feature>
<feature type="region of interest" description="Disordered" evidence="7">
    <location>
        <begin position="216"/>
        <end position="235"/>
    </location>
</feature>
<evidence type="ECO:0000256" key="6">
    <source>
        <dbReference type="ARBA" id="ARBA00023136"/>
    </source>
</evidence>
<dbReference type="GO" id="GO:0005886">
    <property type="term" value="C:plasma membrane"/>
    <property type="evidence" value="ECO:0007669"/>
    <property type="project" value="UniProtKB-SubCell"/>
</dbReference>
<evidence type="ECO:0000256" key="8">
    <source>
        <dbReference type="SAM" id="Phobius"/>
    </source>
</evidence>
<sequence>MSSTATALSGGFALPVLFDLGATFAFALSGALAAIKRHYDIVGVLALALVTGLGGGLIRDGLFLDVGPTPLLTNSRYLEAVVLAAVCGVVLGGRIHRFARLIVIVDALGLGAYAAFGVQKSLLAGLAPPAAILVGLVNAVGGGVLRDLLCREEPLLFKPGQFYFLIALAGAVVFLFCTVTLGWSANVSAIATVTLTFVTRMLTIAFNWRTAPVSSGSLFENDDPSPSPPAASGKN</sequence>
<feature type="transmembrane region" description="Helical" evidence="8">
    <location>
        <begin position="162"/>
        <end position="183"/>
    </location>
</feature>
<feature type="domain" description="Glycine transporter" evidence="9">
    <location>
        <begin position="104"/>
        <end position="177"/>
    </location>
</feature>
<feature type="transmembrane region" description="Helical" evidence="8">
    <location>
        <begin position="122"/>
        <end position="141"/>
    </location>
</feature>
<dbReference type="InterPro" id="IPR005115">
    <property type="entry name" value="Gly_transporter"/>
</dbReference>
<reference evidence="10 11" key="1">
    <citation type="submission" date="2019-01" db="EMBL/GenBank/DDBJ databases">
        <title>Lacunisphaera sp. strain TWA-58.</title>
        <authorList>
            <person name="Chen W.-M."/>
        </authorList>
    </citation>
    <scope>NUCLEOTIDE SEQUENCE [LARGE SCALE GENOMIC DNA]</scope>
    <source>
        <strain evidence="10 11">TWA-58</strain>
    </source>
</reference>
<comment type="caution">
    <text evidence="10">The sequence shown here is derived from an EMBL/GenBank/DDBJ whole genome shotgun (WGS) entry which is preliminary data.</text>
</comment>
<gene>
    <name evidence="10" type="ORF">ESB00_02405</name>
</gene>
<dbReference type="PANTHER" id="PTHR30506">
    <property type="entry name" value="INNER MEMBRANE PROTEIN"/>
    <property type="match status" value="1"/>
</dbReference>
<dbReference type="EMBL" id="SDHX01000001">
    <property type="protein sequence ID" value="RXK54769.1"/>
    <property type="molecule type" value="Genomic_DNA"/>
</dbReference>
<dbReference type="Proteomes" id="UP000290218">
    <property type="component" value="Unassembled WGS sequence"/>
</dbReference>
<feature type="transmembrane region" description="Helical" evidence="8">
    <location>
        <begin position="98"/>
        <end position="116"/>
    </location>
</feature>
<dbReference type="AlphaFoldDB" id="A0A4V1M6B0"/>
<evidence type="ECO:0000313" key="10">
    <source>
        <dbReference type="EMBL" id="RXK54769.1"/>
    </source>
</evidence>
<feature type="transmembrane region" description="Helical" evidence="8">
    <location>
        <begin position="189"/>
        <end position="208"/>
    </location>
</feature>
<keyword evidence="5 8" id="KW-1133">Transmembrane helix</keyword>
<organism evidence="10 11">
    <name type="scientific">Oleiharenicola lentus</name>
    <dbReference type="NCBI Taxonomy" id="2508720"/>
    <lineage>
        <taxon>Bacteria</taxon>
        <taxon>Pseudomonadati</taxon>
        <taxon>Verrucomicrobiota</taxon>
        <taxon>Opitutia</taxon>
        <taxon>Opitutales</taxon>
        <taxon>Opitutaceae</taxon>
        <taxon>Oleiharenicola</taxon>
    </lineage>
</organism>
<proteinExistence type="inferred from homology"/>
<name>A0A4V1M6B0_9BACT</name>
<evidence type="ECO:0000256" key="4">
    <source>
        <dbReference type="ARBA" id="ARBA00022692"/>
    </source>
</evidence>
<evidence type="ECO:0000256" key="3">
    <source>
        <dbReference type="ARBA" id="ARBA00022475"/>
    </source>
</evidence>
<evidence type="ECO:0000256" key="7">
    <source>
        <dbReference type="SAM" id="MobiDB-lite"/>
    </source>
</evidence>
<dbReference type="RefSeq" id="WP_129046132.1">
    <property type="nucleotide sequence ID" value="NZ_SDHX01000001.1"/>
</dbReference>
<feature type="domain" description="Glycine transporter" evidence="9">
    <location>
        <begin position="17"/>
        <end position="91"/>
    </location>
</feature>
<keyword evidence="3" id="KW-1003">Cell membrane</keyword>
<evidence type="ECO:0000256" key="2">
    <source>
        <dbReference type="ARBA" id="ARBA00008193"/>
    </source>
</evidence>
<comment type="subcellular location">
    <subcellularLocation>
        <location evidence="1">Cell membrane</location>
        <topology evidence="1">Multi-pass membrane protein</topology>
    </subcellularLocation>
</comment>
<keyword evidence="4 8" id="KW-0812">Transmembrane</keyword>
<comment type="similarity">
    <text evidence="2">Belongs to the UPF0126 family.</text>
</comment>
<evidence type="ECO:0000313" key="11">
    <source>
        <dbReference type="Proteomes" id="UP000290218"/>
    </source>
</evidence>
<keyword evidence="6 8" id="KW-0472">Membrane</keyword>
<evidence type="ECO:0000256" key="5">
    <source>
        <dbReference type="ARBA" id="ARBA00022989"/>
    </source>
</evidence>